<proteinExistence type="predicted"/>
<name>A0A2T7EXM5_9POAL</name>
<evidence type="ECO:0000256" key="1">
    <source>
        <dbReference type="SAM" id="MobiDB-lite"/>
    </source>
</evidence>
<dbReference type="AlphaFoldDB" id="A0A2T7EXM5"/>
<evidence type="ECO:0000313" key="3">
    <source>
        <dbReference type="EMBL" id="PUZ72574.1"/>
    </source>
</evidence>
<reference evidence="3 4" key="1">
    <citation type="submission" date="2018-04" db="EMBL/GenBank/DDBJ databases">
        <title>WGS assembly of Panicum hallii var. hallii HAL2.</title>
        <authorList>
            <person name="Lovell J."/>
            <person name="Jenkins J."/>
            <person name="Lowry D."/>
            <person name="Mamidi S."/>
            <person name="Sreedasyam A."/>
            <person name="Weng X."/>
            <person name="Barry K."/>
            <person name="Bonette J."/>
            <person name="Campitelli B."/>
            <person name="Daum C."/>
            <person name="Gordon S."/>
            <person name="Gould B."/>
            <person name="Lipzen A."/>
            <person name="MacQueen A."/>
            <person name="Palacio-Mejia J."/>
            <person name="Plott C."/>
            <person name="Shakirov E."/>
            <person name="Shu S."/>
            <person name="Yoshinaga Y."/>
            <person name="Zane M."/>
            <person name="Rokhsar D."/>
            <person name="Grimwood J."/>
            <person name="Schmutz J."/>
            <person name="Juenger T."/>
        </authorList>
    </citation>
    <scope>NUCLEOTIDE SEQUENCE [LARGE SCALE GENOMIC DNA]</scope>
    <source>
        <strain evidence="4">cv. HAL2</strain>
    </source>
</reference>
<evidence type="ECO:0008006" key="5">
    <source>
        <dbReference type="Google" id="ProtNLM"/>
    </source>
</evidence>
<dbReference type="EMBL" id="CM009750">
    <property type="protein sequence ID" value="PUZ72574.1"/>
    <property type="molecule type" value="Genomic_DNA"/>
</dbReference>
<feature type="compositionally biased region" description="Basic residues" evidence="1">
    <location>
        <begin position="102"/>
        <end position="125"/>
    </location>
</feature>
<sequence length="125" mass="13600">MSLLLPLSLSLWALDCLFLSPYGHSIPPAASAQIGGRVACPSGRNVACALPSLCPCLEHRCWHQRSMRGKHRCLSSSNGFAPSPRQLACSSSGTEKLEQGRSRARSGRGRRNLRWGRLRSSRVGT</sequence>
<dbReference type="Proteomes" id="UP000244336">
    <property type="component" value="Chromosome 2"/>
</dbReference>
<accession>A0A2T7EXM5</accession>
<protein>
    <recommendedName>
        <fullName evidence="5">Secreted protein</fullName>
    </recommendedName>
</protein>
<evidence type="ECO:0000256" key="2">
    <source>
        <dbReference type="SAM" id="SignalP"/>
    </source>
</evidence>
<gene>
    <name evidence="3" type="ORF">GQ55_2G405100</name>
</gene>
<keyword evidence="2" id="KW-0732">Signal</keyword>
<feature type="region of interest" description="Disordered" evidence="1">
    <location>
        <begin position="72"/>
        <end position="125"/>
    </location>
</feature>
<keyword evidence="4" id="KW-1185">Reference proteome</keyword>
<dbReference type="Gramene" id="PUZ72574">
    <property type="protein sequence ID" value="PUZ72574"/>
    <property type="gene ID" value="GQ55_2G405100"/>
</dbReference>
<evidence type="ECO:0000313" key="4">
    <source>
        <dbReference type="Proteomes" id="UP000244336"/>
    </source>
</evidence>
<feature type="chain" id="PRO_5015605667" description="Secreted protein" evidence="2">
    <location>
        <begin position="26"/>
        <end position="125"/>
    </location>
</feature>
<organism evidence="3 4">
    <name type="scientific">Panicum hallii var. hallii</name>
    <dbReference type="NCBI Taxonomy" id="1504633"/>
    <lineage>
        <taxon>Eukaryota</taxon>
        <taxon>Viridiplantae</taxon>
        <taxon>Streptophyta</taxon>
        <taxon>Embryophyta</taxon>
        <taxon>Tracheophyta</taxon>
        <taxon>Spermatophyta</taxon>
        <taxon>Magnoliopsida</taxon>
        <taxon>Liliopsida</taxon>
        <taxon>Poales</taxon>
        <taxon>Poaceae</taxon>
        <taxon>PACMAD clade</taxon>
        <taxon>Panicoideae</taxon>
        <taxon>Panicodae</taxon>
        <taxon>Paniceae</taxon>
        <taxon>Panicinae</taxon>
        <taxon>Panicum</taxon>
        <taxon>Panicum sect. Panicum</taxon>
    </lineage>
</organism>
<feature type="signal peptide" evidence="2">
    <location>
        <begin position="1"/>
        <end position="25"/>
    </location>
</feature>